<feature type="domain" description="Protein glycosylation ligase" evidence="8">
    <location>
        <begin position="180"/>
        <end position="202"/>
    </location>
</feature>
<dbReference type="GO" id="GO:0016020">
    <property type="term" value="C:membrane"/>
    <property type="evidence" value="ECO:0007669"/>
    <property type="project" value="UniProtKB-SubCell"/>
</dbReference>
<accession>A0A6N2WBL5</accession>
<feature type="transmembrane region" description="Helical" evidence="5">
    <location>
        <begin position="241"/>
        <end position="262"/>
    </location>
</feature>
<feature type="transmembrane region" description="Helical" evidence="5">
    <location>
        <begin position="187"/>
        <end position="205"/>
    </location>
</feature>
<dbReference type="InterPro" id="IPR031726">
    <property type="entry name" value="PglL_A"/>
</dbReference>
<feature type="transmembrane region" description="Helical" evidence="5">
    <location>
        <begin position="442"/>
        <end position="462"/>
    </location>
</feature>
<dbReference type="InterPro" id="IPR007016">
    <property type="entry name" value="O-antigen_ligase-rel_domated"/>
</dbReference>
<evidence type="ECO:0000256" key="1">
    <source>
        <dbReference type="ARBA" id="ARBA00004141"/>
    </source>
</evidence>
<evidence type="ECO:0000256" key="4">
    <source>
        <dbReference type="ARBA" id="ARBA00023136"/>
    </source>
</evidence>
<feature type="transmembrane region" description="Helical" evidence="5">
    <location>
        <begin position="53"/>
        <end position="72"/>
    </location>
</feature>
<reference evidence="9" key="1">
    <citation type="submission" date="2019-11" db="EMBL/GenBank/DDBJ databases">
        <authorList>
            <person name="Feng L."/>
        </authorList>
    </citation>
    <scope>NUCLEOTIDE SEQUENCE</scope>
    <source>
        <strain evidence="9">CAmalonaticusLFYP1</strain>
    </source>
</reference>
<feature type="domain" description="O-antigen ligase-related" evidence="6">
    <location>
        <begin position="225"/>
        <end position="371"/>
    </location>
</feature>
<evidence type="ECO:0000313" key="9">
    <source>
        <dbReference type="EMBL" id="VYT36676.1"/>
    </source>
</evidence>
<feature type="transmembrane region" description="Helical" evidence="5">
    <location>
        <begin position="217"/>
        <end position="235"/>
    </location>
</feature>
<keyword evidence="2 5" id="KW-0812">Transmembrane</keyword>
<dbReference type="InterPro" id="IPR051533">
    <property type="entry name" value="WaaL-like"/>
</dbReference>
<proteinExistence type="predicted"/>
<dbReference type="PANTHER" id="PTHR37422:SF13">
    <property type="entry name" value="LIPOPOLYSACCHARIDE BIOSYNTHESIS PROTEIN PA4999-RELATED"/>
    <property type="match status" value="1"/>
</dbReference>
<feature type="domain" description="Virulence factor membrane-bound polymerase C-terminal" evidence="7">
    <location>
        <begin position="396"/>
        <end position="505"/>
    </location>
</feature>
<dbReference type="Pfam" id="PF15864">
    <property type="entry name" value="PglL_A"/>
    <property type="match status" value="1"/>
</dbReference>
<evidence type="ECO:0000256" key="5">
    <source>
        <dbReference type="SAM" id="Phobius"/>
    </source>
</evidence>
<evidence type="ECO:0000256" key="2">
    <source>
        <dbReference type="ARBA" id="ARBA00022692"/>
    </source>
</evidence>
<comment type="subcellular location">
    <subcellularLocation>
        <location evidence="1">Membrane</location>
        <topology evidence="1">Multi-pass membrane protein</topology>
    </subcellularLocation>
</comment>
<dbReference type="InterPro" id="IPR021797">
    <property type="entry name" value="Wzy_C_2"/>
</dbReference>
<feature type="transmembrane region" description="Helical" evidence="5">
    <location>
        <begin position="359"/>
        <end position="383"/>
    </location>
</feature>
<evidence type="ECO:0000259" key="7">
    <source>
        <dbReference type="Pfam" id="PF11846"/>
    </source>
</evidence>
<gene>
    <name evidence="9" type="ORF">CALFYP1_04223</name>
</gene>
<feature type="transmembrane region" description="Helical" evidence="5">
    <location>
        <begin position="20"/>
        <end position="41"/>
    </location>
</feature>
<evidence type="ECO:0000259" key="6">
    <source>
        <dbReference type="Pfam" id="PF04932"/>
    </source>
</evidence>
<feature type="transmembrane region" description="Helical" evidence="5">
    <location>
        <begin position="412"/>
        <end position="430"/>
    </location>
</feature>
<dbReference type="EMBL" id="CACRTI010000004">
    <property type="protein sequence ID" value="VYT36676.1"/>
    <property type="molecule type" value="Genomic_DNA"/>
</dbReference>
<feature type="transmembrane region" description="Helical" evidence="5">
    <location>
        <begin position="274"/>
        <end position="293"/>
    </location>
</feature>
<protein>
    <submittedName>
        <fullName evidence="9">O-Antigen ligase</fullName>
    </submittedName>
</protein>
<name>A0A6N2WBL5_CITAM</name>
<feature type="transmembrane region" description="Helical" evidence="5">
    <location>
        <begin position="79"/>
        <end position="99"/>
    </location>
</feature>
<feature type="transmembrane region" description="Helical" evidence="5">
    <location>
        <begin position="137"/>
        <end position="158"/>
    </location>
</feature>
<feature type="transmembrane region" description="Helical" evidence="5">
    <location>
        <begin position="105"/>
        <end position="125"/>
    </location>
</feature>
<keyword evidence="9" id="KW-0436">Ligase</keyword>
<sequence>MPARMLAFCKSGETFTSSRLVPLFLYFLLSFYWLVLIHIPWPNSGDYGMNLPMNLLSWAAILLQALIVWLSLQADKIRLTPTFLCLLLSAIAFTLPVFWSPDQGLAIALPRLTGIWGGVFTYLTLLQYPPREKEIVALSYMIAAAACIETVYSLMGFWCPQWLPFPLNALAENYSGGAPGIFQQRNVTATFLATGLSLLLVLMADRQRTLKSFRAETARRFAICFAIILISATLVLCRSRIGWLGGLCGIACASLLFCQQCWRDRTTACQRLAIIFLPFIGGLLGSVLLQGSVLNSLAHEGSNQQRLLTLEYTVRLIMTHPWRGIGLGMFESVYQNFMADLPFANPGQEMMQHPHNETLFIQAEGGIVAFLGGLILLWGWIILFRRPKSLRQWVTLLTTLPILLHTQVEFPLYYSVAHFFLILLLMSATESRKSTFTLPVKYLSPALAATALYGIVLSMQLFRASVTLGEFETGRLEPPESIRQLSVPWLMQIRWQRDLSRLHLMHFNQSGNINELDLFAQENAEWITMHMEEDAWSDQINILMFLQKREEALALRLRAHRLMPWDERFNPGE</sequence>
<dbReference type="AlphaFoldDB" id="A0A6N2WBL5"/>
<evidence type="ECO:0000259" key="8">
    <source>
        <dbReference type="Pfam" id="PF15864"/>
    </source>
</evidence>
<keyword evidence="4 5" id="KW-0472">Membrane</keyword>
<dbReference type="GO" id="GO:0016874">
    <property type="term" value="F:ligase activity"/>
    <property type="evidence" value="ECO:0007669"/>
    <property type="project" value="UniProtKB-KW"/>
</dbReference>
<dbReference type="Pfam" id="PF04932">
    <property type="entry name" value="Wzy_C"/>
    <property type="match status" value="1"/>
</dbReference>
<dbReference type="Pfam" id="PF11846">
    <property type="entry name" value="Wzy_C_2"/>
    <property type="match status" value="1"/>
</dbReference>
<dbReference type="PANTHER" id="PTHR37422">
    <property type="entry name" value="TEICHURONIC ACID BIOSYNTHESIS PROTEIN TUAE"/>
    <property type="match status" value="1"/>
</dbReference>
<evidence type="ECO:0000256" key="3">
    <source>
        <dbReference type="ARBA" id="ARBA00022989"/>
    </source>
</evidence>
<organism evidence="9">
    <name type="scientific">Citrobacter amalonaticus</name>
    <dbReference type="NCBI Taxonomy" id="35703"/>
    <lineage>
        <taxon>Bacteria</taxon>
        <taxon>Pseudomonadati</taxon>
        <taxon>Pseudomonadota</taxon>
        <taxon>Gammaproteobacteria</taxon>
        <taxon>Enterobacterales</taxon>
        <taxon>Enterobacteriaceae</taxon>
        <taxon>Citrobacter</taxon>
    </lineage>
</organism>
<keyword evidence="3 5" id="KW-1133">Transmembrane helix</keyword>